<dbReference type="EMBL" id="JASCZI010031220">
    <property type="protein sequence ID" value="MED6126265.1"/>
    <property type="molecule type" value="Genomic_DNA"/>
</dbReference>
<keyword evidence="2" id="KW-1185">Reference proteome</keyword>
<organism evidence="1 2">
    <name type="scientific">Stylosanthes scabra</name>
    <dbReference type="NCBI Taxonomy" id="79078"/>
    <lineage>
        <taxon>Eukaryota</taxon>
        <taxon>Viridiplantae</taxon>
        <taxon>Streptophyta</taxon>
        <taxon>Embryophyta</taxon>
        <taxon>Tracheophyta</taxon>
        <taxon>Spermatophyta</taxon>
        <taxon>Magnoliopsida</taxon>
        <taxon>eudicotyledons</taxon>
        <taxon>Gunneridae</taxon>
        <taxon>Pentapetalae</taxon>
        <taxon>rosids</taxon>
        <taxon>fabids</taxon>
        <taxon>Fabales</taxon>
        <taxon>Fabaceae</taxon>
        <taxon>Papilionoideae</taxon>
        <taxon>50 kb inversion clade</taxon>
        <taxon>dalbergioids sensu lato</taxon>
        <taxon>Dalbergieae</taxon>
        <taxon>Pterocarpus clade</taxon>
        <taxon>Stylosanthes</taxon>
    </lineage>
</organism>
<protein>
    <submittedName>
        <fullName evidence="1">Uncharacterized protein</fullName>
    </submittedName>
</protein>
<proteinExistence type="predicted"/>
<accession>A0ABU6RQG7</accession>
<name>A0ABU6RQG7_9FABA</name>
<dbReference type="Proteomes" id="UP001341840">
    <property type="component" value="Unassembled WGS sequence"/>
</dbReference>
<evidence type="ECO:0000313" key="1">
    <source>
        <dbReference type="EMBL" id="MED6126265.1"/>
    </source>
</evidence>
<gene>
    <name evidence="1" type="ORF">PIB30_076709</name>
</gene>
<evidence type="ECO:0000313" key="2">
    <source>
        <dbReference type="Proteomes" id="UP001341840"/>
    </source>
</evidence>
<reference evidence="1 2" key="1">
    <citation type="journal article" date="2023" name="Plants (Basel)">
        <title>Bridging the Gap: Combining Genomics and Transcriptomics Approaches to Understand Stylosanthes scabra, an Orphan Legume from the Brazilian Caatinga.</title>
        <authorList>
            <person name="Ferreira-Neto J.R.C."/>
            <person name="da Silva M.D."/>
            <person name="Binneck E."/>
            <person name="de Melo N.F."/>
            <person name="da Silva R.H."/>
            <person name="de Melo A.L.T.M."/>
            <person name="Pandolfi V."/>
            <person name="Bustamante F.O."/>
            <person name="Brasileiro-Vidal A.C."/>
            <person name="Benko-Iseppon A.M."/>
        </authorList>
    </citation>
    <scope>NUCLEOTIDE SEQUENCE [LARGE SCALE GENOMIC DNA]</scope>
    <source>
        <tissue evidence="1">Leaves</tissue>
    </source>
</reference>
<sequence>MAAMCRSNQSYGAVLHRVAAVPGISCQAPVYLRVYNLYMKFDYFWENTSSVEKIVGYRTEAINFSVVTAHGSLCRCRGHQQKHERSSYLSTLLFIACLEL</sequence>
<comment type="caution">
    <text evidence="1">The sequence shown here is derived from an EMBL/GenBank/DDBJ whole genome shotgun (WGS) entry which is preliminary data.</text>
</comment>